<evidence type="ECO:0000256" key="3">
    <source>
        <dbReference type="PROSITE-ProRule" id="PRU00708"/>
    </source>
</evidence>
<dbReference type="EMBL" id="VEPZ02000194">
    <property type="protein sequence ID" value="KAE8731551.1"/>
    <property type="molecule type" value="Genomic_DNA"/>
</dbReference>
<dbReference type="PANTHER" id="PTHR47933">
    <property type="entry name" value="PENTATRICOPEPTIDE REPEAT-CONTAINING PROTEIN 1, MITOCHONDRIAL"/>
    <property type="match status" value="1"/>
</dbReference>
<keyword evidence="5" id="KW-1185">Reference proteome</keyword>
<feature type="repeat" description="PPR" evidence="3">
    <location>
        <begin position="86"/>
        <end position="120"/>
    </location>
</feature>
<sequence length="380" mass="42287">MKKKEMEPDEVTMGIVVQLYKKVGEFRKAEEFFKKWSFNGSLRYDGGETSSAVGSDSHLSSYTNNSLIETYGKAGQKMEELKCLPDTRTYNILISLHVKYDDIKMAADYFAKMKEARLESDPRNRGYGSGGFTLQGMSPDGYSANIDAFGERGHVSEVKNIFLCCQERKRLTVIEFNVMIKAYRIAKSYDKACWLFDSMQSHGVVPDKCGYSSLIQILATVDLPHVAKCYLKEMQEAGLVSDCISYCAVISGLVKLGELGIAEGQYNVMIQSNVELDVVVYGVLINAFAFVGSVKEATKNGRFEEATHIARRMRELGLVTDSLSYNNVLGLYAMDGRLREVVSIFKEMVSACVQPDDSTFKSLGSILVKCGVPKLSVNKL</sequence>
<comment type="similarity">
    <text evidence="1">Belongs to the PPR family. P subfamily.</text>
</comment>
<dbReference type="InterPro" id="IPR011990">
    <property type="entry name" value="TPR-like_helical_dom_sf"/>
</dbReference>
<dbReference type="InterPro" id="IPR002885">
    <property type="entry name" value="PPR_rpt"/>
</dbReference>
<dbReference type="Proteomes" id="UP000436088">
    <property type="component" value="Unassembled WGS sequence"/>
</dbReference>
<evidence type="ECO:0000256" key="2">
    <source>
        <dbReference type="ARBA" id="ARBA00022737"/>
    </source>
</evidence>
<keyword evidence="2" id="KW-0677">Repeat</keyword>
<organism evidence="4 5">
    <name type="scientific">Hibiscus syriacus</name>
    <name type="common">Rose of Sharon</name>
    <dbReference type="NCBI Taxonomy" id="106335"/>
    <lineage>
        <taxon>Eukaryota</taxon>
        <taxon>Viridiplantae</taxon>
        <taxon>Streptophyta</taxon>
        <taxon>Embryophyta</taxon>
        <taxon>Tracheophyta</taxon>
        <taxon>Spermatophyta</taxon>
        <taxon>Magnoliopsida</taxon>
        <taxon>eudicotyledons</taxon>
        <taxon>Gunneridae</taxon>
        <taxon>Pentapetalae</taxon>
        <taxon>rosids</taxon>
        <taxon>malvids</taxon>
        <taxon>Malvales</taxon>
        <taxon>Malvaceae</taxon>
        <taxon>Malvoideae</taxon>
        <taxon>Hibiscus</taxon>
    </lineage>
</organism>
<name>A0A6A3CWG3_HIBSY</name>
<proteinExistence type="inferred from homology"/>
<dbReference type="PROSITE" id="PS51375">
    <property type="entry name" value="PPR"/>
    <property type="match status" value="3"/>
</dbReference>
<dbReference type="Gene3D" id="1.25.40.10">
    <property type="entry name" value="Tetratricopeptide repeat domain"/>
    <property type="match status" value="3"/>
</dbReference>
<comment type="caution">
    <text evidence="4">The sequence shown here is derived from an EMBL/GenBank/DDBJ whole genome shotgun (WGS) entry which is preliminary data.</text>
</comment>
<dbReference type="NCBIfam" id="TIGR00756">
    <property type="entry name" value="PPR"/>
    <property type="match status" value="3"/>
</dbReference>
<evidence type="ECO:0000313" key="5">
    <source>
        <dbReference type="Proteomes" id="UP000436088"/>
    </source>
</evidence>
<evidence type="ECO:0000256" key="1">
    <source>
        <dbReference type="ARBA" id="ARBA00007626"/>
    </source>
</evidence>
<accession>A0A6A3CWG3</accession>
<dbReference type="Pfam" id="PF01535">
    <property type="entry name" value="PPR"/>
    <property type="match status" value="6"/>
</dbReference>
<protein>
    <submittedName>
        <fullName evidence="4">Acylaminoacyl-peptidase-related isoform 1</fullName>
    </submittedName>
</protein>
<feature type="repeat" description="PPR" evidence="3">
    <location>
        <begin position="321"/>
        <end position="355"/>
    </location>
</feature>
<reference evidence="4" key="1">
    <citation type="submission" date="2019-09" db="EMBL/GenBank/DDBJ databases">
        <title>Draft genome information of white flower Hibiscus syriacus.</title>
        <authorList>
            <person name="Kim Y.-M."/>
        </authorList>
    </citation>
    <scope>NUCLEOTIDE SEQUENCE [LARGE SCALE GENOMIC DNA]</scope>
    <source>
        <strain evidence="4">YM2019G1</strain>
    </source>
</reference>
<dbReference type="InterPro" id="IPR051240">
    <property type="entry name" value="Mito_RNA-Proc/Resp"/>
</dbReference>
<evidence type="ECO:0000313" key="4">
    <source>
        <dbReference type="EMBL" id="KAE8731551.1"/>
    </source>
</evidence>
<dbReference type="PANTHER" id="PTHR47933:SF10">
    <property type="entry name" value="OS03G0162900 PROTEIN"/>
    <property type="match status" value="1"/>
</dbReference>
<feature type="repeat" description="PPR" evidence="3">
    <location>
        <begin position="172"/>
        <end position="206"/>
    </location>
</feature>
<gene>
    <name evidence="4" type="ORF">F3Y22_tig00002799pilonHSYRG00139</name>
</gene>
<dbReference type="GO" id="GO:0003729">
    <property type="term" value="F:mRNA binding"/>
    <property type="evidence" value="ECO:0007669"/>
    <property type="project" value="TreeGrafter"/>
</dbReference>
<dbReference type="AlphaFoldDB" id="A0A6A3CWG3"/>